<evidence type="ECO:0000313" key="3">
    <source>
        <dbReference type="EMBL" id="TQK98931.1"/>
    </source>
</evidence>
<dbReference type="SUPFAM" id="SSF51126">
    <property type="entry name" value="Pectin lyase-like"/>
    <property type="match status" value="1"/>
</dbReference>
<dbReference type="AlphaFoldDB" id="A0A542UIM6"/>
<reference evidence="3 4" key="1">
    <citation type="submission" date="2019-06" db="EMBL/GenBank/DDBJ databases">
        <title>Sequencing the genomes of 1000 actinobacteria strains.</title>
        <authorList>
            <person name="Klenk H.-P."/>
        </authorList>
    </citation>
    <scope>NUCLEOTIDE SEQUENCE [LARGE SCALE GENOMIC DNA]</scope>
    <source>
        <strain evidence="3 4">DSM 41929</strain>
    </source>
</reference>
<gene>
    <name evidence="3" type="ORF">FB563_3979</name>
</gene>
<dbReference type="Pfam" id="PF12708">
    <property type="entry name" value="Pect-lyase_RHGA_epim"/>
    <property type="match status" value="1"/>
</dbReference>
<comment type="caution">
    <text evidence="3">The sequence shown here is derived from an EMBL/GenBank/DDBJ whole genome shotgun (WGS) entry which is preliminary data.</text>
</comment>
<feature type="region of interest" description="Disordered" evidence="1">
    <location>
        <begin position="430"/>
        <end position="453"/>
    </location>
</feature>
<organism evidence="3 4">
    <name type="scientific">Streptomyces puniciscabiei</name>
    <dbReference type="NCBI Taxonomy" id="164348"/>
    <lineage>
        <taxon>Bacteria</taxon>
        <taxon>Bacillati</taxon>
        <taxon>Actinomycetota</taxon>
        <taxon>Actinomycetes</taxon>
        <taxon>Kitasatosporales</taxon>
        <taxon>Streptomycetaceae</taxon>
        <taxon>Streptomyces</taxon>
    </lineage>
</organism>
<dbReference type="Gene3D" id="2.160.20.10">
    <property type="entry name" value="Single-stranded right-handed beta-helix, Pectin lyase-like"/>
    <property type="match status" value="1"/>
</dbReference>
<evidence type="ECO:0000313" key="4">
    <source>
        <dbReference type="Proteomes" id="UP000318103"/>
    </source>
</evidence>
<dbReference type="InterPro" id="IPR012334">
    <property type="entry name" value="Pectin_lyas_fold"/>
</dbReference>
<proteinExistence type="predicted"/>
<evidence type="ECO:0000256" key="1">
    <source>
        <dbReference type="SAM" id="MobiDB-lite"/>
    </source>
</evidence>
<accession>A0A542UIM6</accession>
<protein>
    <submittedName>
        <fullName evidence="3">Pectate lyase-like protein</fullName>
    </submittedName>
</protein>
<dbReference type="InterPro" id="IPR011050">
    <property type="entry name" value="Pectin_lyase_fold/virulence"/>
</dbReference>
<keyword evidence="3" id="KW-0456">Lyase</keyword>
<dbReference type="InterPro" id="IPR024535">
    <property type="entry name" value="RHGA/B-epi-like_pectate_lyase"/>
</dbReference>
<keyword evidence="4" id="KW-1185">Reference proteome</keyword>
<dbReference type="GO" id="GO:0016829">
    <property type="term" value="F:lyase activity"/>
    <property type="evidence" value="ECO:0007669"/>
    <property type="project" value="UniProtKB-KW"/>
</dbReference>
<dbReference type="InterPro" id="IPR006311">
    <property type="entry name" value="TAT_signal"/>
</dbReference>
<sequence>MTEASGEKARNRRHVLRGGTSLLVGAAFPTGSASAKSASARDRAVGPMSSVNVVDLGAVGDGRTDDTQAFETAYALAAARVRDGVGRLVVDIPAGDFLITRPHALLNGVAPPRPANGLRFVGAGKNMTTLVFRPGTGPGSYLCRNEDCWANVTFERMRFRSDTPGASFFSSYSDGEAQDYRFYECEWLGEWEYGLALDGTNTNSEMLWQACTVAGSYRKAFLYSGLTGHKQASPNEQDQFLNYWFTDIKVEYEWGNFLEFPYGGSISCRGGSYIITGKRPQNTAEYGTTSTFFRFPVSQHHDSVQRFHAQDIRFEVRNPDVRIIDCVWSSGTVHFTDCDDTANAFKDFSAEVRPHRYTVGPRGPLIRYDSCQLVGRHQFRPTQGQGALPTVVRYDMCLLRNHPRTQFAVTDRNGTAPFVRFIDCIDTEPPGAAAPPVTPSTPAAAPGPAPRHG</sequence>
<dbReference type="PROSITE" id="PS51318">
    <property type="entry name" value="TAT"/>
    <property type="match status" value="1"/>
</dbReference>
<dbReference type="EMBL" id="VFNX01000001">
    <property type="protein sequence ID" value="TQK98931.1"/>
    <property type="molecule type" value="Genomic_DNA"/>
</dbReference>
<dbReference type="Proteomes" id="UP000318103">
    <property type="component" value="Unassembled WGS sequence"/>
</dbReference>
<name>A0A542UIM6_9ACTN</name>
<feature type="domain" description="Rhamnogalacturonase A/B/Epimerase-like pectate lyase" evidence="2">
    <location>
        <begin position="51"/>
        <end position="142"/>
    </location>
</feature>
<evidence type="ECO:0000259" key="2">
    <source>
        <dbReference type="Pfam" id="PF12708"/>
    </source>
</evidence>
<feature type="compositionally biased region" description="Pro residues" evidence="1">
    <location>
        <begin position="432"/>
        <end position="453"/>
    </location>
</feature>